<gene>
    <name evidence="1" type="ORF">RCOM_1053030</name>
</gene>
<dbReference type="InParanoid" id="B9RKR6"/>
<keyword evidence="2" id="KW-1185">Reference proteome</keyword>
<accession>B9RKR6</accession>
<evidence type="ECO:0000313" key="1">
    <source>
        <dbReference type="EMBL" id="EEF48264.1"/>
    </source>
</evidence>
<protein>
    <submittedName>
        <fullName evidence="1">Uncharacterized protein</fullName>
    </submittedName>
</protein>
<reference evidence="2" key="1">
    <citation type="journal article" date="2010" name="Nat. Biotechnol.">
        <title>Draft genome sequence of the oilseed species Ricinus communis.</title>
        <authorList>
            <person name="Chan A.P."/>
            <person name="Crabtree J."/>
            <person name="Zhao Q."/>
            <person name="Lorenzi H."/>
            <person name="Orvis J."/>
            <person name="Puiu D."/>
            <person name="Melake-Berhan A."/>
            <person name="Jones K.M."/>
            <person name="Redman J."/>
            <person name="Chen G."/>
            <person name="Cahoon E.B."/>
            <person name="Gedil M."/>
            <person name="Stanke M."/>
            <person name="Haas B.J."/>
            <person name="Wortman J.R."/>
            <person name="Fraser-Liggett C.M."/>
            <person name="Ravel J."/>
            <person name="Rabinowicz P.D."/>
        </authorList>
    </citation>
    <scope>NUCLEOTIDE SEQUENCE [LARGE SCALE GENOMIC DNA]</scope>
    <source>
        <strain evidence="2">cv. Hale</strain>
    </source>
</reference>
<dbReference type="Proteomes" id="UP000008311">
    <property type="component" value="Unassembled WGS sequence"/>
</dbReference>
<sequence>MSVGYCPIQRVTDGLNIHAQISSPERDIYNRWATFGRGADGGLDSTTGLPEIA</sequence>
<proteinExistence type="predicted"/>
<dbReference type="EMBL" id="EQ973784">
    <property type="protein sequence ID" value="EEF48264.1"/>
    <property type="molecule type" value="Genomic_DNA"/>
</dbReference>
<dbReference type="AlphaFoldDB" id="B9RKR6"/>
<evidence type="ECO:0000313" key="2">
    <source>
        <dbReference type="Proteomes" id="UP000008311"/>
    </source>
</evidence>
<organism evidence="1 2">
    <name type="scientific">Ricinus communis</name>
    <name type="common">Castor bean</name>
    <dbReference type="NCBI Taxonomy" id="3988"/>
    <lineage>
        <taxon>Eukaryota</taxon>
        <taxon>Viridiplantae</taxon>
        <taxon>Streptophyta</taxon>
        <taxon>Embryophyta</taxon>
        <taxon>Tracheophyta</taxon>
        <taxon>Spermatophyta</taxon>
        <taxon>Magnoliopsida</taxon>
        <taxon>eudicotyledons</taxon>
        <taxon>Gunneridae</taxon>
        <taxon>Pentapetalae</taxon>
        <taxon>rosids</taxon>
        <taxon>fabids</taxon>
        <taxon>Malpighiales</taxon>
        <taxon>Euphorbiaceae</taxon>
        <taxon>Acalyphoideae</taxon>
        <taxon>Acalypheae</taxon>
        <taxon>Ricinus</taxon>
    </lineage>
</organism>
<name>B9RKR6_RICCO</name>